<protein>
    <recommendedName>
        <fullName evidence="1">DUF2779 domain-containing protein</fullName>
    </recommendedName>
</protein>
<dbReference type="InterPro" id="IPR021301">
    <property type="entry name" value="DUF2779"/>
</dbReference>
<dbReference type="AlphaFoldDB" id="A0A8E2QXX1"/>
<dbReference type="EMBL" id="PHND01000001">
    <property type="protein sequence ID" value="PPE04474.1"/>
    <property type="molecule type" value="Genomic_DNA"/>
</dbReference>
<organism evidence="2 3">
    <name type="scientific">Entomoplasma ellychniae</name>
    <dbReference type="NCBI Taxonomy" id="2114"/>
    <lineage>
        <taxon>Bacteria</taxon>
        <taxon>Bacillati</taxon>
        <taxon>Mycoplasmatota</taxon>
        <taxon>Mollicutes</taxon>
        <taxon>Entomoplasmatales</taxon>
        <taxon>Entomoplasmataceae</taxon>
        <taxon>Entomoplasma</taxon>
    </lineage>
</organism>
<keyword evidence="3" id="KW-1185">Reference proteome</keyword>
<comment type="caution">
    <text evidence="2">The sequence shown here is derived from an EMBL/GenBank/DDBJ whole genome shotgun (WGS) entry which is preliminary data.</text>
</comment>
<reference evidence="2 3" key="1">
    <citation type="submission" date="2017-11" db="EMBL/GenBank/DDBJ databases">
        <title>Genome sequence of Entomoplasma ellychniae ELCN-1 (ATCC 43707).</title>
        <authorList>
            <person name="Lo W.-S."/>
            <person name="Gasparich G.E."/>
            <person name="Kuo C.-H."/>
        </authorList>
    </citation>
    <scope>NUCLEOTIDE SEQUENCE [LARGE SCALE GENOMIC DNA]</scope>
    <source>
        <strain evidence="2 3">ELCN-1</strain>
    </source>
</reference>
<accession>A0A8E2QXX1</accession>
<gene>
    <name evidence="2" type="ORF">EELLY_v1c01530</name>
</gene>
<name>A0A8E2QXX1_9MOLU</name>
<dbReference type="RefSeq" id="WP_104205624.1">
    <property type="nucleotide sequence ID" value="NZ_PHND01000001.1"/>
</dbReference>
<evidence type="ECO:0000313" key="2">
    <source>
        <dbReference type="EMBL" id="PPE04474.1"/>
    </source>
</evidence>
<dbReference type="Proteomes" id="UP000239010">
    <property type="component" value="Unassembled WGS sequence"/>
</dbReference>
<feature type="domain" description="DUF2779" evidence="1">
    <location>
        <begin position="489"/>
        <end position="631"/>
    </location>
</feature>
<evidence type="ECO:0000313" key="3">
    <source>
        <dbReference type="Proteomes" id="UP000239010"/>
    </source>
</evidence>
<evidence type="ECO:0000259" key="1">
    <source>
        <dbReference type="Pfam" id="PF11074"/>
    </source>
</evidence>
<dbReference type="Pfam" id="PF11074">
    <property type="entry name" value="DUF2779"/>
    <property type="match status" value="1"/>
</dbReference>
<proteinExistence type="predicted"/>
<sequence length="708" mass="82641">MIKLKTPVNKETFKLALSECIKKAWVWDTKNNFEYAVNLYKSQQLTFDVGAMLEDQEEFDESAVAIDLFEAYANVDKMPPSEAQEFLSAWNQAWENEEGFDIDSFKGEPIEDGLAFGHKVQEYFDMLNIFENKTYQTNFKTLNLSDLNFANSLDVTQKALLDDKVKYIYEAAFSYNNEMLKTKCDVIKIKPNKHVEIYEAKTTSKVKKEHFFDIVYQAYILEKLGFIVDNIFIVHVNGNYVRGWDYNKIPNNKSFGDFAKLVHSSLPPIKYDEIKEMVNSDFVVSSDNELSDLDLQALVFIDELTWGTKSTRKTLFEDYKTFKSTFDLDVVFSTISNFLSIDSNSEEALEMLSNLTCQVKIEKSRSGIFNYAGGNETYNSCFHAMKWFDKYTPGFWNITKLAKKNKSYIINNSKSPYFKDYETLSDHSIPLNKKQVSFLETNQKALRMFEVYKAQKEHPNDINKWKIIDPNSIDLIKNILKTYSHTPIYMYDFETSKWAIPRFNKTNSYYQVPFQYSIDVIINDKFDYNDSTTMPHYDFLSNEVNVDPRPKFIENFIKDSFKHGPGVYVAYNESFEKGVLRKLALLYPEFAKPLLYIVEHTIDLMDFFCGSDKNNRPYFLIYHPNFLGSYSIKKTQPSLDANFSYNDLVINKGDKASETFRNFVDKRIPIDAWNISIKEGMLKYCNRDTLAMVVILKRIKELMGNIYE</sequence>